<sequence length="175" mass="20329">MSNFTPVFTAQNIVDVQKTQLNEFLELLSQCGEVVSVFIKPRPPVLMHGDYAQWMQEFMRRFAPLAEETVMGPLDLQDIQFARLNRLEFEGSLIALAHEGGCHGLNRHLPLPEVRKQVGDMLGAVFPAPFAQLWVWRFDRMDWCQWMRAATDCAGYLVWQPERDLWWLLCVCDED</sequence>
<protein>
    <submittedName>
        <fullName evidence="1">Uncharacterized protein</fullName>
    </submittedName>
</protein>
<evidence type="ECO:0000313" key="1">
    <source>
        <dbReference type="EMBL" id="RGE46074.1"/>
    </source>
</evidence>
<dbReference type="OrthoDB" id="6855024at2"/>
<dbReference type="Proteomes" id="UP000261948">
    <property type="component" value="Unassembled WGS sequence"/>
</dbReference>
<accession>A0A373FPI0</accession>
<name>A0A373FPI0_COMTE</name>
<keyword evidence="2" id="KW-1185">Reference proteome</keyword>
<organism evidence="1 2">
    <name type="scientific">Comamonas testosteroni</name>
    <name type="common">Pseudomonas testosteroni</name>
    <dbReference type="NCBI Taxonomy" id="285"/>
    <lineage>
        <taxon>Bacteria</taxon>
        <taxon>Pseudomonadati</taxon>
        <taxon>Pseudomonadota</taxon>
        <taxon>Betaproteobacteria</taxon>
        <taxon>Burkholderiales</taxon>
        <taxon>Comamonadaceae</taxon>
        <taxon>Comamonas</taxon>
    </lineage>
</organism>
<proteinExistence type="predicted"/>
<reference evidence="1 2" key="1">
    <citation type="submission" date="2018-08" db="EMBL/GenBank/DDBJ databases">
        <title>Comamonas testosteroni strain SWCO2.</title>
        <authorList>
            <person name="Jiang N."/>
            <person name="Zhang X.Z."/>
        </authorList>
    </citation>
    <scope>NUCLEOTIDE SEQUENCE [LARGE SCALE GENOMIC DNA]</scope>
    <source>
        <strain evidence="1 2">SWCO2</strain>
    </source>
</reference>
<dbReference type="EMBL" id="QURR01000004">
    <property type="protein sequence ID" value="RGE46074.1"/>
    <property type="molecule type" value="Genomic_DNA"/>
</dbReference>
<dbReference type="AlphaFoldDB" id="A0A373FPI0"/>
<comment type="caution">
    <text evidence="1">The sequence shown here is derived from an EMBL/GenBank/DDBJ whole genome shotgun (WGS) entry which is preliminary data.</text>
</comment>
<gene>
    <name evidence="1" type="ORF">DZC30_04710</name>
</gene>
<evidence type="ECO:0000313" key="2">
    <source>
        <dbReference type="Proteomes" id="UP000261948"/>
    </source>
</evidence>